<evidence type="ECO:0000256" key="3">
    <source>
        <dbReference type="ARBA" id="ARBA00022729"/>
    </source>
</evidence>
<dbReference type="Proteomes" id="UP000093501">
    <property type="component" value="Unassembled WGS sequence"/>
</dbReference>
<dbReference type="Gene3D" id="3.40.50.2300">
    <property type="match status" value="2"/>
</dbReference>
<keyword evidence="6" id="KW-0547">Nucleotide-binding</keyword>
<dbReference type="PANTHER" id="PTHR46847:SF1">
    <property type="entry name" value="D-ALLOSE-BINDING PERIPLASMIC PROTEIN-RELATED"/>
    <property type="match status" value="1"/>
</dbReference>
<keyword evidence="3 4" id="KW-0732">Signal</keyword>
<reference evidence="7" key="1">
    <citation type="submission" date="2016-07" db="EMBL/GenBank/DDBJ databases">
        <authorList>
            <person name="Florea S."/>
            <person name="Webb J.S."/>
            <person name="Jaromczyk J."/>
            <person name="Schardl C.L."/>
        </authorList>
    </citation>
    <scope>NUCLEOTIDE SEQUENCE [LARGE SCALE GENOMIC DNA]</scope>
    <source>
        <strain evidence="7">IPBSL-7</strain>
    </source>
</reference>
<dbReference type="PROSITE" id="PS51257">
    <property type="entry name" value="PROKAR_LIPOPROTEIN"/>
    <property type="match status" value="1"/>
</dbReference>
<protein>
    <submittedName>
        <fullName evidence="6">Ribose ABC transporter ATP-binding protein</fullName>
    </submittedName>
</protein>
<organism evidence="6 7">
    <name type="scientific">Tessaracoccus lapidicaptus</name>
    <dbReference type="NCBI Taxonomy" id="1427523"/>
    <lineage>
        <taxon>Bacteria</taxon>
        <taxon>Bacillati</taxon>
        <taxon>Actinomycetota</taxon>
        <taxon>Actinomycetes</taxon>
        <taxon>Propionibacteriales</taxon>
        <taxon>Propionibacteriaceae</taxon>
        <taxon>Tessaracoccus</taxon>
    </lineage>
</organism>
<dbReference type="PANTHER" id="PTHR46847">
    <property type="entry name" value="D-ALLOSE-BINDING PERIPLASMIC PROTEIN-RELATED"/>
    <property type="match status" value="1"/>
</dbReference>
<name>A0A1C0AGR2_9ACTN</name>
<dbReference type="InterPro" id="IPR028082">
    <property type="entry name" value="Peripla_BP_I"/>
</dbReference>
<dbReference type="GO" id="GO:0005524">
    <property type="term" value="F:ATP binding"/>
    <property type="evidence" value="ECO:0007669"/>
    <property type="project" value="UniProtKB-KW"/>
</dbReference>
<evidence type="ECO:0000256" key="1">
    <source>
        <dbReference type="ARBA" id="ARBA00004196"/>
    </source>
</evidence>
<dbReference type="GO" id="GO:0030313">
    <property type="term" value="C:cell envelope"/>
    <property type="evidence" value="ECO:0007669"/>
    <property type="project" value="UniProtKB-SubCell"/>
</dbReference>
<keyword evidence="7" id="KW-1185">Reference proteome</keyword>
<evidence type="ECO:0000313" key="6">
    <source>
        <dbReference type="EMBL" id="OCL30915.1"/>
    </source>
</evidence>
<dbReference type="Pfam" id="PF13407">
    <property type="entry name" value="Peripla_BP_4"/>
    <property type="match status" value="1"/>
</dbReference>
<proteinExistence type="inferred from homology"/>
<dbReference type="EMBL" id="MBQD01000027">
    <property type="protein sequence ID" value="OCL30915.1"/>
    <property type="molecule type" value="Genomic_DNA"/>
</dbReference>
<gene>
    <name evidence="6" type="ORF">BCR15_10660</name>
</gene>
<sequence>MRTITLAAIGLSALALTACSTGVTPTAAPQDTASASGSADAGAGIYLTDIPRPEACESDSPFIAVSLPNLTNPYYVFMKKGFEEAGAEAGLKVEVQVADNDDAAQLAQVQAMLQRQPCALALNPVKSAPAAAIAKAANDAGVPVFTVNVTVDEEAMLSQGAKIVQYLGADNVAGGRQSAELALEHMGADAEMKIGFVSEPDEIPVVLRDQGFRDGIASNPNAEVVATVDGNVKPDDSLKVTQEMLQGNPDINVIFASTGPASYGAIQAVMGSGRDVKVYGFCAEGEATTDVYPGCVAQEPQLYGQLVIEEITAWLGGETPEQEILQPLKVFSNGEKPADNELG</sequence>
<dbReference type="AlphaFoldDB" id="A0A1C0AGR2"/>
<evidence type="ECO:0000256" key="4">
    <source>
        <dbReference type="SAM" id="SignalP"/>
    </source>
</evidence>
<feature type="domain" description="Periplasmic binding protein" evidence="5">
    <location>
        <begin position="63"/>
        <end position="318"/>
    </location>
</feature>
<evidence type="ECO:0000259" key="5">
    <source>
        <dbReference type="Pfam" id="PF13407"/>
    </source>
</evidence>
<comment type="caution">
    <text evidence="6">The sequence shown here is derived from an EMBL/GenBank/DDBJ whole genome shotgun (WGS) entry which is preliminary data.</text>
</comment>
<evidence type="ECO:0000256" key="2">
    <source>
        <dbReference type="ARBA" id="ARBA00007639"/>
    </source>
</evidence>
<dbReference type="SUPFAM" id="SSF53822">
    <property type="entry name" value="Periplasmic binding protein-like I"/>
    <property type="match status" value="1"/>
</dbReference>
<evidence type="ECO:0000313" key="7">
    <source>
        <dbReference type="Proteomes" id="UP000093501"/>
    </source>
</evidence>
<dbReference type="InterPro" id="IPR025997">
    <property type="entry name" value="SBP_2_dom"/>
</dbReference>
<feature type="chain" id="PRO_5038901309" evidence="4">
    <location>
        <begin position="21"/>
        <end position="343"/>
    </location>
</feature>
<accession>A0A1C0AGR2</accession>
<feature type="signal peptide" evidence="4">
    <location>
        <begin position="1"/>
        <end position="20"/>
    </location>
</feature>
<dbReference type="RefSeq" id="WP_068752840.1">
    <property type="nucleotide sequence ID" value="NZ_MBQD01000027.1"/>
</dbReference>
<comment type="subcellular location">
    <subcellularLocation>
        <location evidence="1">Cell envelope</location>
    </subcellularLocation>
</comment>
<dbReference type="GO" id="GO:0030246">
    <property type="term" value="F:carbohydrate binding"/>
    <property type="evidence" value="ECO:0007669"/>
    <property type="project" value="UniProtKB-ARBA"/>
</dbReference>
<keyword evidence="6" id="KW-0067">ATP-binding</keyword>
<comment type="similarity">
    <text evidence="2">Belongs to the bacterial solute-binding protein 2 family.</text>
</comment>